<dbReference type="EMBL" id="HBGW01036963">
    <property type="protein sequence ID" value="CAD9560978.1"/>
    <property type="molecule type" value="Transcribed_RNA"/>
</dbReference>
<feature type="compositionally biased region" description="Low complexity" evidence="1">
    <location>
        <begin position="68"/>
        <end position="78"/>
    </location>
</feature>
<reference evidence="3" key="1">
    <citation type="submission" date="2021-01" db="EMBL/GenBank/DDBJ databases">
        <authorList>
            <person name="Corre E."/>
            <person name="Pelletier E."/>
            <person name="Niang G."/>
            <person name="Scheremetjew M."/>
            <person name="Finn R."/>
            <person name="Kale V."/>
            <person name="Holt S."/>
            <person name="Cochrane G."/>
            <person name="Meng A."/>
            <person name="Brown T."/>
            <person name="Cohen L."/>
        </authorList>
    </citation>
    <scope>NUCLEOTIDE SEQUENCE</scope>
    <source>
        <strain evidence="3">RCC3387</strain>
    </source>
</reference>
<dbReference type="PANTHER" id="PTHR46818">
    <property type="entry name" value="DOMAIN-CONTAINING PROTEIN, PUTATIVE-RELATED"/>
    <property type="match status" value="1"/>
</dbReference>
<dbReference type="SMART" id="SM00516">
    <property type="entry name" value="SEC14"/>
    <property type="match status" value="1"/>
</dbReference>
<gene>
    <name evidence="3" type="ORF">BRAN1462_LOCUS23405</name>
</gene>
<accession>A0A7S2JY94</accession>
<dbReference type="AlphaFoldDB" id="A0A7S2JY94"/>
<dbReference type="CDD" id="cd00170">
    <property type="entry name" value="SEC14"/>
    <property type="match status" value="1"/>
</dbReference>
<sequence length="567" mass="60765">MELIMPKEAVHLPVASLSAGELDSPAYRISHAPSAPLLRVPAASPLAGSLAEASPTALSQARVPCGHGRVSSAGGAAARRGRPNRTLPPNFFKGSLFNGFKAIPEIQSFECAAERIAPFTMPAEALEFEPPPEAVVTRFANGDQERKIHLNTRLSEHEQEMLARMREEANAAGEEFYPSVTAMATRFLSRARGDAKKAVKLMKLTQKWRSEYFQDGPLSDTSVLEDMRHGIVYFCGRDKALRPAIVVRAKRIPQQWYKEKRIDKFIRILIFCMEYFARYMVVPGRVENLNVIVDMQGLGISQVPVGALSEVYSVLSHHYIGRVYKFYACNVSYMLNTLAGIVKGLLTDRQKQKLNMIDDVKELRKDFALHQLEEDLGGSRPAATEFFPFPVLPGPFGAGDASGPAAGAVPDAHDVLSASGALGRSWDPKLSSQENRQLEYGPRAADILQECGMPVPPEACFDRRGSAASLAGRSLESFVGAPEAAGAADDADAAGCTGADAEAAEASGEFGAVTSSSAFSTNAGFGQEELSPNIGESLLDDAVVAGGADGGHATLLGLLSFRSCCAA</sequence>
<dbReference type="InterPro" id="IPR036273">
    <property type="entry name" value="CRAL/TRIO_N_dom_sf"/>
</dbReference>
<dbReference type="SUPFAM" id="SSF46938">
    <property type="entry name" value="CRAL/TRIO N-terminal domain"/>
    <property type="match status" value="1"/>
</dbReference>
<organism evidence="3">
    <name type="scientific">Zooxanthella nutricula</name>
    <dbReference type="NCBI Taxonomy" id="1333877"/>
    <lineage>
        <taxon>Eukaryota</taxon>
        <taxon>Sar</taxon>
        <taxon>Alveolata</taxon>
        <taxon>Dinophyceae</taxon>
        <taxon>Peridiniales</taxon>
        <taxon>Peridiniales incertae sedis</taxon>
        <taxon>Zooxanthella</taxon>
    </lineage>
</organism>
<dbReference type="PANTHER" id="PTHR46818:SF1">
    <property type="entry name" value="CHROMOSOME UNDETERMINED SCAFFOLD_125, WHOLE GENOME SHOTGUN SEQUENCE"/>
    <property type="match status" value="1"/>
</dbReference>
<dbReference type="InterPro" id="IPR001251">
    <property type="entry name" value="CRAL-TRIO_dom"/>
</dbReference>
<dbReference type="Gene3D" id="3.40.525.10">
    <property type="entry name" value="CRAL-TRIO lipid binding domain"/>
    <property type="match status" value="1"/>
</dbReference>
<evidence type="ECO:0000313" key="3">
    <source>
        <dbReference type="EMBL" id="CAD9560978.1"/>
    </source>
</evidence>
<dbReference type="SUPFAM" id="SSF52087">
    <property type="entry name" value="CRAL/TRIO domain"/>
    <property type="match status" value="1"/>
</dbReference>
<feature type="domain" description="CRAL-TRIO" evidence="2">
    <location>
        <begin position="220"/>
        <end position="384"/>
    </location>
</feature>
<evidence type="ECO:0000256" key="1">
    <source>
        <dbReference type="SAM" id="MobiDB-lite"/>
    </source>
</evidence>
<dbReference type="InterPro" id="IPR036865">
    <property type="entry name" value="CRAL-TRIO_dom_sf"/>
</dbReference>
<proteinExistence type="predicted"/>
<dbReference type="Pfam" id="PF00650">
    <property type="entry name" value="CRAL_TRIO"/>
    <property type="match status" value="1"/>
</dbReference>
<dbReference type="PROSITE" id="PS50191">
    <property type="entry name" value="CRAL_TRIO"/>
    <property type="match status" value="1"/>
</dbReference>
<protein>
    <recommendedName>
        <fullName evidence="2">CRAL-TRIO domain-containing protein</fullName>
    </recommendedName>
</protein>
<name>A0A7S2JY94_9DINO</name>
<feature type="region of interest" description="Disordered" evidence="1">
    <location>
        <begin position="61"/>
        <end position="87"/>
    </location>
</feature>
<evidence type="ECO:0000259" key="2">
    <source>
        <dbReference type="PROSITE" id="PS50191"/>
    </source>
</evidence>